<evidence type="ECO:0000259" key="2">
    <source>
        <dbReference type="Pfam" id="PF21294"/>
    </source>
</evidence>
<name>A0AAD4QPL1_9AGAM</name>
<protein>
    <recommendedName>
        <fullName evidence="2">Polysaccharide lyase 14 domain-containing protein</fullName>
    </recommendedName>
</protein>
<dbReference type="Pfam" id="PF21294">
    <property type="entry name" value="Polysacc_lyase_14"/>
    <property type="match status" value="1"/>
</dbReference>
<dbReference type="PANTHER" id="PTHR40124:SF1">
    <property type="entry name" value="DISAGGREGATASE RELATED REPEAT PROTEIN"/>
    <property type="match status" value="1"/>
</dbReference>
<dbReference type="EMBL" id="WTXG01000009">
    <property type="protein sequence ID" value="KAI0303313.1"/>
    <property type="molecule type" value="Genomic_DNA"/>
</dbReference>
<dbReference type="Proteomes" id="UP001203297">
    <property type="component" value="Unassembled WGS sequence"/>
</dbReference>
<organism evidence="3 4">
    <name type="scientific">Multifurca ochricompacta</name>
    <dbReference type="NCBI Taxonomy" id="376703"/>
    <lineage>
        <taxon>Eukaryota</taxon>
        <taxon>Fungi</taxon>
        <taxon>Dikarya</taxon>
        <taxon>Basidiomycota</taxon>
        <taxon>Agaricomycotina</taxon>
        <taxon>Agaricomycetes</taxon>
        <taxon>Russulales</taxon>
        <taxon>Russulaceae</taxon>
        <taxon>Multifurca</taxon>
    </lineage>
</organism>
<gene>
    <name evidence="3" type="ORF">B0F90DRAFT_1710040</name>
</gene>
<dbReference type="Gene3D" id="2.60.120.200">
    <property type="match status" value="1"/>
</dbReference>
<evidence type="ECO:0000313" key="4">
    <source>
        <dbReference type="Proteomes" id="UP001203297"/>
    </source>
</evidence>
<dbReference type="AlphaFoldDB" id="A0AAD4QPL1"/>
<accession>A0AAD4QPL1</accession>
<keyword evidence="4" id="KW-1185">Reference proteome</keyword>
<feature type="compositionally biased region" description="Low complexity" evidence="1">
    <location>
        <begin position="30"/>
        <end position="46"/>
    </location>
</feature>
<dbReference type="InterPro" id="IPR048958">
    <property type="entry name" value="Polysacc_lyase_14"/>
</dbReference>
<evidence type="ECO:0000313" key="3">
    <source>
        <dbReference type="EMBL" id="KAI0303313.1"/>
    </source>
</evidence>
<evidence type="ECO:0000256" key="1">
    <source>
        <dbReference type="SAM" id="MobiDB-lite"/>
    </source>
</evidence>
<comment type="caution">
    <text evidence="3">The sequence shown here is derived from an EMBL/GenBank/DDBJ whole genome shotgun (WGS) entry which is preliminary data.</text>
</comment>
<reference evidence="3" key="1">
    <citation type="journal article" date="2022" name="New Phytol.">
        <title>Evolutionary transition to the ectomycorrhizal habit in the genomes of a hyperdiverse lineage of mushroom-forming fungi.</title>
        <authorList>
            <person name="Looney B."/>
            <person name="Miyauchi S."/>
            <person name="Morin E."/>
            <person name="Drula E."/>
            <person name="Courty P.E."/>
            <person name="Kohler A."/>
            <person name="Kuo A."/>
            <person name="LaButti K."/>
            <person name="Pangilinan J."/>
            <person name="Lipzen A."/>
            <person name="Riley R."/>
            <person name="Andreopoulos W."/>
            <person name="He G."/>
            <person name="Johnson J."/>
            <person name="Nolan M."/>
            <person name="Tritt A."/>
            <person name="Barry K.W."/>
            <person name="Grigoriev I.V."/>
            <person name="Nagy L.G."/>
            <person name="Hibbett D."/>
            <person name="Henrissat B."/>
            <person name="Matheny P.B."/>
            <person name="Labbe J."/>
            <person name="Martin F.M."/>
        </authorList>
    </citation>
    <scope>NUCLEOTIDE SEQUENCE</scope>
    <source>
        <strain evidence="3">BPL690</strain>
    </source>
</reference>
<feature type="region of interest" description="Disordered" evidence="1">
    <location>
        <begin position="1"/>
        <end position="58"/>
    </location>
</feature>
<sequence>MTSSPTYPTATSMNNTAHIPVPSTSKTQISSAASSPSPSPSPSSSLPEPPNGSGGDELIPIVPLIKAVFPIGQGSQSWTTAQGAGDELPISDATFRPTNNMRSLSHNTVTSPGPNPKPAIEAIFPAGSWTFGHGNDGGFSFYAPGPEEVDLTIAKEATFGYSVMFEEGWEWNRGGKLPGFYGGDNEEVAMTCSGGRHDEGCWSARLMWRREGAGEMYTYLPPNFEENKVLCDLPPFSTCNPTYGTSVSRGSFHFKAGDWTTVSQRVRLNDPGQANGELELFVDGTSVINASGLVLRDSHDGRIRGIEMQTFFGGSTSDWASPKDQKAYFSDFSVAITDML</sequence>
<feature type="compositionally biased region" description="Polar residues" evidence="1">
    <location>
        <begin position="1"/>
        <end position="29"/>
    </location>
</feature>
<proteinExistence type="predicted"/>
<feature type="region of interest" description="Disordered" evidence="1">
    <location>
        <begin position="75"/>
        <end position="100"/>
    </location>
</feature>
<feature type="domain" description="Polysaccharide lyase 14" evidence="2">
    <location>
        <begin position="117"/>
        <end position="332"/>
    </location>
</feature>
<dbReference type="PANTHER" id="PTHR40124">
    <property type="match status" value="1"/>
</dbReference>